<evidence type="ECO:0000256" key="6">
    <source>
        <dbReference type="ARBA" id="ARBA00022842"/>
    </source>
</evidence>
<keyword evidence="9" id="KW-1185">Reference proteome</keyword>
<dbReference type="GO" id="GO:0009749">
    <property type="term" value="P:response to glucose"/>
    <property type="evidence" value="ECO:0007669"/>
    <property type="project" value="TreeGrafter"/>
</dbReference>
<evidence type="ECO:0000256" key="1">
    <source>
        <dbReference type="ARBA" id="ARBA00022490"/>
    </source>
</evidence>
<evidence type="ECO:0000256" key="5">
    <source>
        <dbReference type="ARBA" id="ARBA00022777"/>
    </source>
</evidence>
<comment type="caution">
    <text evidence="8">The sequence shown here is derived from an EMBL/GenBank/DDBJ whole genome shotgun (WGS) entry which is preliminary data.</text>
</comment>
<evidence type="ECO:0000313" key="9">
    <source>
        <dbReference type="Proteomes" id="UP000315295"/>
    </source>
</evidence>
<keyword evidence="3" id="KW-0808">Transferase</keyword>
<dbReference type="GO" id="GO:0046872">
    <property type="term" value="F:metal ion binding"/>
    <property type="evidence" value="ECO:0007669"/>
    <property type="project" value="UniProtKB-KW"/>
</dbReference>
<dbReference type="AlphaFoldDB" id="A0A540MIZ1"/>
<protein>
    <submittedName>
        <fullName evidence="8">Uncharacterized protein</fullName>
    </submittedName>
</protein>
<dbReference type="FunFam" id="1.10.10.480:FF:000002">
    <property type="entry name" value="Pyrophosphate--fructose 6-phosphate 1-phosphotransferase subunit beta"/>
    <property type="match status" value="1"/>
</dbReference>
<evidence type="ECO:0000256" key="2">
    <source>
        <dbReference type="ARBA" id="ARBA00022533"/>
    </source>
</evidence>
<keyword evidence="2" id="KW-0021">Allosteric enzyme</keyword>
<keyword evidence="6" id="KW-0460">Magnesium</keyword>
<keyword evidence="5" id="KW-0418">Kinase</keyword>
<evidence type="ECO:0000256" key="4">
    <source>
        <dbReference type="ARBA" id="ARBA00022723"/>
    </source>
</evidence>
<keyword evidence="7" id="KW-0324">Glycolysis</keyword>
<sequence>MAPPSLIANGGAAGAELVPAPVTGRFVSVYSEVQANRIDHALPLPSVLRKPFKVVDGPASSAASNPVSHLHCWRQAFRFQSTGAEVEIGVVLSGGQAPGDHNVISGIFGEGLNYQFVVQQLIAELNEILAHEVVDEDGLWKKKLTCQSLELFDFLPEATQEQLMVERNPRGNVQVAKIEIEKMLIQMVETDLEKRKQEGSYNASSKDSLTFSGTKEDVFCQPTLILPTAMYWVMLLELSFTVEKLG</sequence>
<dbReference type="GO" id="GO:0003872">
    <property type="term" value="F:6-phosphofructokinase activity"/>
    <property type="evidence" value="ECO:0007669"/>
    <property type="project" value="InterPro"/>
</dbReference>
<name>A0A540MIZ1_MALBA</name>
<organism evidence="8 9">
    <name type="scientific">Malus baccata</name>
    <name type="common">Siberian crab apple</name>
    <name type="synonym">Pyrus baccata</name>
    <dbReference type="NCBI Taxonomy" id="106549"/>
    <lineage>
        <taxon>Eukaryota</taxon>
        <taxon>Viridiplantae</taxon>
        <taxon>Streptophyta</taxon>
        <taxon>Embryophyta</taxon>
        <taxon>Tracheophyta</taxon>
        <taxon>Spermatophyta</taxon>
        <taxon>Magnoliopsida</taxon>
        <taxon>eudicotyledons</taxon>
        <taxon>Gunneridae</taxon>
        <taxon>Pentapetalae</taxon>
        <taxon>rosids</taxon>
        <taxon>fabids</taxon>
        <taxon>Rosales</taxon>
        <taxon>Rosaceae</taxon>
        <taxon>Amygdaloideae</taxon>
        <taxon>Maleae</taxon>
        <taxon>Malus</taxon>
    </lineage>
</organism>
<keyword evidence="1" id="KW-0963">Cytoplasm</keyword>
<keyword evidence="4" id="KW-0479">Metal-binding</keyword>
<dbReference type="PANTHER" id="PTHR43650:SF1">
    <property type="entry name" value="PYROPHOSPHATE--FRUCTOSE 6-PHOSPHATE 1-PHOSPHOTRANSFERASE SUBUNIT BETA 2"/>
    <property type="match status" value="1"/>
</dbReference>
<dbReference type="SUPFAM" id="SSF53784">
    <property type="entry name" value="Phosphofructokinase"/>
    <property type="match status" value="2"/>
</dbReference>
<evidence type="ECO:0000313" key="8">
    <source>
        <dbReference type="EMBL" id="TQD98741.1"/>
    </source>
</evidence>
<reference evidence="8 9" key="1">
    <citation type="journal article" date="2019" name="G3 (Bethesda)">
        <title>Sequencing of a Wild Apple (Malus baccata) Genome Unravels the Differences Between Cultivated and Wild Apple Species Regarding Disease Resistance and Cold Tolerance.</title>
        <authorList>
            <person name="Chen X."/>
        </authorList>
    </citation>
    <scope>NUCLEOTIDE SEQUENCE [LARGE SCALE GENOMIC DNA]</scope>
    <source>
        <strain evidence="9">cv. Shandingzi</strain>
        <tissue evidence="8">Leaves</tissue>
    </source>
</reference>
<dbReference type="STRING" id="106549.A0A540MIZ1"/>
<proteinExistence type="predicted"/>
<dbReference type="PANTHER" id="PTHR43650">
    <property type="entry name" value="PYROPHOSPHATE--FRUCTOSE 6-PHOSPHATE 1-PHOSPHOTRANSFERASE"/>
    <property type="match status" value="1"/>
</dbReference>
<dbReference type="GO" id="GO:0005829">
    <property type="term" value="C:cytosol"/>
    <property type="evidence" value="ECO:0007669"/>
    <property type="project" value="TreeGrafter"/>
</dbReference>
<dbReference type="GO" id="GO:0015979">
    <property type="term" value="P:photosynthesis"/>
    <property type="evidence" value="ECO:0007669"/>
    <property type="project" value="UniProtKB-ARBA"/>
</dbReference>
<accession>A0A540MIZ1</accession>
<dbReference type="InterPro" id="IPR035966">
    <property type="entry name" value="PKF_sf"/>
</dbReference>
<evidence type="ECO:0000256" key="3">
    <source>
        <dbReference type="ARBA" id="ARBA00022679"/>
    </source>
</evidence>
<dbReference type="Proteomes" id="UP000315295">
    <property type="component" value="Unassembled WGS sequence"/>
</dbReference>
<dbReference type="EMBL" id="VIEB01000248">
    <property type="protein sequence ID" value="TQD98741.1"/>
    <property type="molecule type" value="Genomic_DNA"/>
</dbReference>
<dbReference type="Gene3D" id="1.10.10.480">
    <property type="entry name" value="Phosphofructokinase, domain 3"/>
    <property type="match status" value="1"/>
</dbReference>
<gene>
    <name evidence="8" type="ORF">C1H46_015650</name>
</gene>
<evidence type="ECO:0000256" key="7">
    <source>
        <dbReference type="ARBA" id="ARBA00023152"/>
    </source>
</evidence>
<dbReference type="GO" id="GO:0047334">
    <property type="term" value="F:diphosphate-fructose-6-phosphate 1-phosphotransferase activity"/>
    <property type="evidence" value="ECO:0007669"/>
    <property type="project" value="UniProtKB-ARBA"/>
</dbReference>